<dbReference type="PROSITE" id="PS51747">
    <property type="entry name" value="CYT_DCMP_DEAMINASES_2"/>
    <property type="match status" value="1"/>
</dbReference>
<keyword evidence="4" id="KW-0862">Zinc</keyword>
<dbReference type="AlphaFoldDB" id="A0AAQ3JQH5"/>
<feature type="domain" description="CMP/dCMP-type deaminase" evidence="5">
    <location>
        <begin position="93"/>
        <end position="196"/>
    </location>
</feature>
<keyword evidence="3" id="KW-0378">Hydrolase</keyword>
<dbReference type="FunFam" id="3.40.140.10:FF:000011">
    <property type="entry name" value="tRNA-specific adenosine deaminase"/>
    <property type="match status" value="1"/>
</dbReference>
<keyword evidence="7" id="KW-1185">Reference proteome</keyword>
<dbReference type="Proteomes" id="UP001327560">
    <property type="component" value="Chromosome 1"/>
</dbReference>
<gene>
    <name evidence="6" type="ORF">Cni_G02161</name>
</gene>
<dbReference type="GO" id="GO:0008270">
    <property type="term" value="F:zinc ion binding"/>
    <property type="evidence" value="ECO:0007669"/>
    <property type="project" value="InterPro"/>
</dbReference>
<evidence type="ECO:0000313" key="6">
    <source>
        <dbReference type="EMBL" id="WOK93463.1"/>
    </source>
</evidence>
<keyword evidence="2" id="KW-0479">Metal-binding</keyword>
<evidence type="ECO:0000256" key="1">
    <source>
        <dbReference type="ARBA" id="ARBA00006576"/>
    </source>
</evidence>
<evidence type="ECO:0000256" key="2">
    <source>
        <dbReference type="ARBA" id="ARBA00022723"/>
    </source>
</evidence>
<dbReference type="SUPFAM" id="SSF53927">
    <property type="entry name" value="Cytidine deaminase-like"/>
    <property type="match status" value="1"/>
</dbReference>
<dbReference type="InterPro" id="IPR016193">
    <property type="entry name" value="Cytidine_deaminase-like"/>
</dbReference>
<evidence type="ECO:0000256" key="4">
    <source>
        <dbReference type="ARBA" id="ARBA00022833"/>
    </source>
</evidence>
<evidence type="ECO:0000259" key="5">
    <source>
        <dbReference type="PROSITE" id="PS51747"/>
    </source>
</evidence>
<name>A0AAQ3JQH5_9LILI</name>
<reference evidence="6 7" key="1">
    <citation type="submission" date="2023-10" db="EMBL/GenBank/DDBJ databases">
        <title>Chromosome-scale genome assembly provides insights into flower coloration mechanisms of Canna indica.</title>
        <authorList>
            <person name="Li C."/>
        </authorList>
    </citation>
    <scope>NUCLEOTIDE SEQUENCE [LARGE SCALE GENOMIC DNA]</scope>
    <source>
        <tissue evidence="6">Flower</tissue>
    </source>
</reference>
<accession>A0AAQ3JQH5</accession>
<dbReference type="CDD" id="cd01285">
    <property type="entry name" value="nucleoside_deaminase"/>
    <property type="match status" value="1"/>
</dbReference>
<evidence type="ECO:0000256" key="3">
    <source>
        <dbReference type="ARBA" id="ARBA00022801"/>
    </source>
</evidence>
<dbReference type="Gene3D" id="3.40.140.10">
    <property type="entry name" value="Cytidine Deaminase, domain 2"/>
    <property type="match status" value="1"/>
</dbReference>
<dbReference type="GO" id="GO:0006152">
    <property type="term" value="P:purine nucleoside catabolic process"/>
    <property type="evidence" value="ECO:0007669"/>
    <property type="project" value="TreeGrafter"/>
</dbReference>
<dbReference type="InterPro" id="IPR016192">
    <property type="entry name" value="APOBEC/CMP_deaminase_Zn-bd"/>
</dbReference>
<dbReference type="PANTHER" id="PTHR11079">
    <property type="entry name" value="CYTOSINE DEAMINASE FAMILY MEMBER"/>
    <property type="match status" value="1"/>
</dbReference>
<dbReference type="GO" id="GO:0047974">
    <property type="term" value="F:guanosine deaminase activity"/>
    <property type="evidence" value="ECO:0007669"/>
    <property type="project" value="TreeGrafter"/>
</dbReference>
<protein>
    <submittedName>
        <fullName evidence="6">Guanine deaminase isoform X1</fullName>
    </submittedName>
</protein>
<sequence length="216" mass="23331">MSCLGDAIGTTVAWPSDKVVMIASQCSQNVAGNLSRLEKMGHGDSWSNSIFDLSPSPVRVIEDLNPLLGESNSLLYEYVNHDEYEAQDVVVQDRDHNFLSKAVGEAYHGVECGDGGPFGAVVVRNDEIVVSCHTAHAEVTAIREACKKLGKIELSDCEIYASCEPCPMCFAAIHLSQLKRLVYGAKAEAAIAIGFDDSIADALRGTRFSQKAHLEV</sequence>
<organism evidence="6 7">
    <name type="scientific">Canna indica</name>
    <name type="common">Indian-shot</name>
    <dbReference type="NCBI Taxonomy" id="4628"/>
    <lineage>
        <taxon>Eukaryota</taxon>
        <taxon>Viridiplantae</taxon>
        <taxon>Streptophyta</taxon>
        <taxon>Embryophyta</taxon>
        <taxon>Tracheophyta</taxon>
        <taxon>Spermatophyta</taxon>
        <taxon>Magnoliopsida</taxon>
        <taxon>Liliopsida</taxon>
        <taxon>Zingiberales</taxon>
        <taxon>Cannaceae</taxon>
        <taxon>Canna</taxon>
    </lineage>
</organism>
<dbReference type="PANTHER" id="PTHR11079:SF161">
    <property type="entry name" value="CMP_DCMP-TYPE DEAMINASE DOMAIN-CONTAINING PROTEIN"/>
    <property type="match status" value="1"/>
</dbReference>
<dbReference type="InterPro" id="IPR002125">
    <property type="entry name" value="CMP_dCMP_dom"/>
</dbReference>
<comment type="similarity">
    <text evidence="1">Belongs to the cytidine and deoxycytidylate deaminase family.</text>
</comment>
<dbReference type="PROSITE" id="PS00903">
    <property type="entry name" value="CYT_DCMP_DEAMINASES_1"/>
    <property type="match status" value="1"/>
</dbReference>
<dbReference type="EMBL" id="CP136890">
    <property type="protein sequence ID" value="WOK93463.1"/>
    <property type="molecule type" value="Genomic_DNA"/>
</dbReference>
<dbReference type="Pfam" id="PF00383">
    <property type="entry name" value="dCMP_cyt_deam_1"/>
    <property type="match status" value="1"/>
</dbReference>
<evidence type="ECO:0000313" key="7">
    <source>
        <dbReference type="Proteomes" id="UP001327560"/>
    </source>
</evidence>
<proteinExistence type="inferred from homology"/>